<evidence type="ECO:0000256" key="1">
    <source>
        <dbReference type="ARBA" id="ARBA00038242"/>
    </source>
</evidence>
<comment type="caution">
    <text evidence="3">The sequence shown here is derived from an EMBL/GenBank/DDBJ whole genome shotgun (WGS) entry which is preliminary data.</text>
</comment>
<dbReference type="PANTHER" id="PTHR31338">
    <property type="entry name" value="POLYKETIDE CYCLASE/DEHYDRASE AND LIPID TRANSPORT SUPERFAMILY PROTEIN"/>
    <property type="match status" value="1"/>
</dbReference>
<protein>
    <recommendedName>
        <fullName evidence="2">Bet v I/Major latex protein domain-containing protein</fullName>
    </recommendedName>
</protein>
<dbReference type="EMBL" id="CAWUPB010001184">
    <property type="protein sequence ID" value="CAK7351031.1"/>
    <property type="molecule type" value="Genomic_DNA"/>
</dbReference>
<dbReference type="PANTHER" id="PTHR31338:SF16">
    <property type="entry name" value="POLYKETIDE CYCLASE_DEHYDRASE AND LIPID TRANSPORT SUPERFAMILY PROTEIN"/>
    <property type="match status" value="1"/>
</dbReference>
<dbReference type="InterPro" id="IPR000916">
    <property type="entry name" value="Bet_v_I/MLP"/>
</dbReference>
<evidence type="ECO:0000313" key="4">
    <source>
        <dbReference type="Proteomes" id="UP001314170"/>
    </source>
</evidence>
<reference evidence="3 4" key="1">
    <citation type="submission" date="2024-01" db="EMBL/GenBank/DDBJ databases">
        <authorList>
            <person name="Waweru B."/>
        </authorList>
    </citation>
    <scope>NUCLEOTIDE SEQUENCE [LARGE SCALE GENOMIC DNA]</scope>
</reference>
<proteinExistence type="inferred from homology"/>
<comment type="similarity">
    <text evidence="1">Belongs to the MLP family.</text>
</comment>
<organism evidence="3 4">
    <name type="scientific">Dovyalis caffra</name>
    <dbReference type="NCBI Taxonomy" id="77055"/>
    <lineage>
        <taxon>Eukaryota</taxon>
        <taxon>Viridiplantae</taxon>
        <taxon>Streptophyta</taxon>
        <taxon>Embryophyta</taxon>
        <taxon>Tracheophyta</taxon>
        <taxon>Spermatophyta</taxon>
        <taxon>Magnoliopsida</taxon>
        <taxon>eudicotyledons</taxon>
        <taxon>Gunneridae</taxon>
        <taxon>Pentapetalae</taxon>
        <taxon>rosids</taxon>
        <taxon>fabids</taxon>
        <taxon>Malpighiales</taxon>
        <taxon>Salicaceae</taxon>
        <taxon>Flacourtieae</taxon>
        <taxon>Dovyalis</taxon>
    </lineage>
</organism>
<dbReference type="SUPFAM" id="SSF55961">
    <property type="entry name" value="Bet v1-like"/>
    <property type="match status" value="1"/>
</dbReference>
<dbReference type="Gene3D" id="3.30.530.20">
    <property type="match status" value="1"/>
</dbReference>
<gene>
    <name evidence="3" type="ORF">DCAF_LOCUS23650</name>
</gene>
<keyword evidence="4" id="KW-1185">Reference proteome</keyword>
<dbReference type="InterPro" id="IPR023393">
    <property type="entry name" value="START-like_dom_sf"/>
</dbReference>
<evidence type="ECO:0000259" key="2">
    <source>
        <dbReference type="SMART" id="SM01037"/>
    </source>
</evidence>
<dbReference type="InterPro" id="IPR052006">
    <property type="entry name" value="MLP-like"/>
</dbReference>
<dbReference type="GO" id="GO:0006952">
    <property type="term" value="P:defense response"/>
    <property type="evidence" value="ECO:0007669"/>
    <property type="project" value="InterPro"/>
</dbReference>
<dbReference type="SMART" id="SM01037">
    <property type="entry name" value="Bet_v_1"/>
    <property type="match status" value="1"/>
</dbReference>
<dbReference type="AlphaFoldDB" id="A0AAV1SI71"/>
<dbReference type="Pfam" id="PF00407">
    <property type="entry name" value="Bet_v_1"/>
    <property type="match status" value="1"/>
</dbReference>
<feature type="domain" description="Bet v I/Major latex protein" evidence="2">
    <location>
        <begin position="21"/>
        <end position="163"/>
    </location>
</feature>
<accession>A0AAV1SI71</accession>
<evidence type="ECO:0000313" key="3">
    <source>
        <dbReference type="EMBL" id="CAK7351031.1"/>
    </source>
</evidence>
<dbReference type="Proteomes" id="UP001314170">
    <property type="component" value="Unassembled WGS sequence"/>
</dbReference>
<name>A0AAV1SI71_9ROSI</name>
<sequence length="166" mass="18359">MGLQQKNDQRVRAVAIVLYKAKEASTFLHCIASLSSEKAFRLTDVCGAIVQKIELVDGNKSWVDVVGSRKRIYITPSPGASENIKYEVQAVDNSNNKIVSKVLQGAMLQLYKNVVVTFEVTPASTAKWTIQYEKLDPSNKDPDVYTGLLGTVNNNVNTYIRYGGEV</sequence>